<organism evidence="1 2">
    <name type="scientific">Meloidogyne javanica</name>
    <name type="common">Root-knot nematode worm</name>
    <dbReference type="NCBI Taxonomy" id="6303"/>
    <lineage>
        <taxon>Eukaryota</taxon>
        <taxon>Metazoa</taxon>
        <taxon>Ecdysozoa</taxon>
        <taxon>Nematoda</taxon>
        <taxon>Chromadorea</taxon>
        <taxon>Rhabditida</taxon>
        <taxon>Tylenchina</taxon>
        <taxon>Tylenchomorpha</taxon>
        <taxon>Tylenchoidea</taxon>
        <taxon>Meloidogynidae</taxon>
        <taxon>Meloidogyninae</taxon>
        <taxon>Meloidogyne</taxon>
        <taxon>Meloidogyne incognita group</taxon>
    </lineage>
</organism>
<evidence type="ECO:0000313" key="2">
    <source>
        <dbReference type="WBParaSite" id="scaffold8192_cov215.g12828"/>
    </source>
</evidence>
<sequence length="165" mass="18401">MQSPLQAIVITSPSGYMFNMTKSSANSVKEQIGLNDPQKSVTINGNTLYYKHPYTTKETCINKTPTTPDKITQHLNIAYQGQLMYHNRSCPDKAACGFSCGIPYHAAVGDAVWGLFHHGQYKQSCLPDKHFIRNEAALNEVDLSYYAFFDKMGCSMKESCKATIT</sequence>
<dbReference type="AlphaFoldDB" id="A0A915N4Y9"/>
<dbReference type="WBParaSite" id="scaffold8192_cov215.g12828">
    <property type="protein sequence ID" value="scaffold8192_cov215.g12828"/>
    <property type="gene ID" value="scaffold8192_cov215.g12828"/>
</dbReference>
<evidence type="ECO:0000313" key="1">
    <source>
        <dbReference type="Proteomes" id="UP000887561"/>
    </source>
</evidence>
<keyword evidence="1" id="KW-1185">Reference proteome</keyword>
<reference evidence="2" key="1">
    <citation type="submission" date="2022-11" db="UniProtKB">
        <authorList>
            <consortium name="WormBaseParasite"/>
        </authorList>
    </citation>
    <scope>IDENTIFICATION</scope>
</reference>
<proteinExistence type="predicted"/>
<accession>A0A915N4Y9</accession>
<name>A0A915N4Y9_MELJA</name>
<dbReference type="Proteomes" id="UP000887561">
    <property type="component" value="Unplaced"/>
</dbReference>
<protein>
    <submittedName>
        <fullName evidence="2">Uncharacterized protein</fullName>
    </submittedName>
</protein>